<sequence>FRLPRIPINYAIQPIRTKNSAARICLISGLPSSGPPPALGLTYWTLQFRTSLRKISATPFIPI</sequence>
<dbReference type="AlphaFoldDB" id="A0A0K2T541"/>
<organism evidence="1">
    <name type="scientific">Lepeophtheirus salmonis</name>
    <name type="common">Salmon louse</name>
    <name type="synonym">Caligus salmonis</name>
    <dbReference type="NCBI Taxonomy" id="72036"/>
    <lineage>
        <taxon>Eukaryota</taxon>
        <taxon>Metazoa</taxon>
        <taxon>Ecdysozoa</taxon>
        <taxon>Arthropoda</taxon>
        <taxon>Crustacea</taxon>
        <taxon>Multicrustacea</taxon>
        <taxon>Hexanauplia</taxon>
        <taxon>Copepoda</taxon>
        <taxon>Siphonostomatoida</taxon>
        <taxon>Caligidae</taxon>
        <taxon>Lepeophtheirus</taxon>
    </lineage>
</organism>
<name>A0A0K2T541_LEPSM</name>
<dbReference type="EMBL" id="HACA01003838">
    <property type="protein sequence ID" value="CDW21199.1"/>
    <property type="molecule type" value="Transcribed_RNA"/>
</dbReference>
<dbReference type="EMBL" id="HACA01003839">
    <property type="protein sequence ID" value="CDW21200.1"/>
    <property type="molecule type" value="Transcribed_RNA"/>
</dbReference>
<reference evidence="1" key="1">
    <citation type="submission" date="2014-05" db="EMBL/GenBank/DDBJ databases">
        <authorList>
            <person name="Chronopoulou M."/>
        </authorList>
    </citation>
    <scope>NUCLEOTIDE SEQUENCE</scope>
    <source>
        <tissue evidence="1">Whole organism</tissue>
    </source>
</reference>
<feature type="non-terminal residue" evidence="1">
    <location>
        <position position="1"/>
    </location>
</feature>
<accession>A0A0K2T541</accession>
<proteinExistence type="predicted"/>
<protein>
    <submittedName>
        <fullName evidence="1">Uncharacterized protein</fullName>
    </submittedName>
</protein>
<evidence type="ECO:0000313" key="1">
    <source>
        <dbReference type="EMBL" id="CDW21199.1"/>
    </source>
</evidence>